<keyword evidence="9" id="KW-0805">Transcription regulation</keyword>
<evidence type="ECO:0000256" key="10">
    <source>
        <dbReference type="ARBA" id="ARBA00023159"/>
    </source>
</evidence>
<evidence type="ECO:0000256" key="5">
    <source>
        <dbReference type="ARBA" id="ARBA00019746"/>
    </source>
</evidence>
<evidence type="ECO:0000256" key="8">
    <source>
        <dbReference type="ARBA" id="ARBA00022895"/>
    </source>
</evidence>
<keyword evidence="11" id="KW-0804">Transcription</keyword>
<gene>
    <name evidence="16" type="primary">SUVC06G2160</name>
    <name evidence="16" type="ORF">SUVC_06G2160</name>
</gene>
<keyword evidence="14" id="KW-0175">Coiled coil</keyword>
<organism evidence="16 17">
    <name type="scientific">Saccharomyces uvarum</name>
    <name type="common">Yeast</name>
    <name type="synonym">Saccharomyces bayanus var. uvarum</name>
    <dbReference type="NCBI Taxonomy" id="230603"/>
    <lineage>
        <taxon>Eukaryota</taxon>
        <taxon>Fungi</taxon>
        <taxon>Dikarya</taxon>
        <taxon>Ascomycota</taxon>
        <taxon>Saccharomycotina</taxon>
        <taxon>Saccharomycetes</taxon>
        <taxon>Saccharomycetales</taxon>
        <taxon>Saccharomycetaceae</taxon>
        <taxon>Saccharomyces</taxon>
    </lineage>
</organism>
<reference evidence="16" key="1">
    <citation type="submission" date="2022-10" db="EMBL/GenBank/DDBJ databases">
        <authorList>
            <person name="Byrne P K."/>
        </authorList>
    </citation>
    <scope>NUCLEOTIDE SEQUENCE</scope>
    <source>
        <strain evidence="16">CBS7001</strain>
    </source>
</reference>
<comment type="subunit">
    <text evidence="4">Component of the EKC/KEOPS complex composed of at least BUD32, CGI121, GON7, KAE1 and PCC1; the whole complex dimerizes.</text>
</comment>
<keyword evidence="8" id="KW-0779">Telomere</keyword>
<protein>
    <recommendedName>
        <fullName evidence="5">EKC/KEOPS complex subunit GON7</fullName>
    </recommendedName>
</protein>
<dbReference type="GO" id="GO:0005634">
    <property type="term" value="C:nucleus"/>
    <property type="evidence" value="ECO:0007669"/>
    <property type="project" value="UniProtKB-SubCell"/>
</dbReference>
<sequence>MALPVAEYSAPDGVDKSFVPIRDDPRYLTTEGRTTGPSDHVLNAGQIDRDKPSEPKRAHGGTQMTYLGQLRTQLTGLQDDINDFLTERMELAKNKKKKADADEKRIQEEINQLLDGGDAEEDAD</sequence>
<keyword evidence="10" id="KW-0010">Activator</keyword>
<dbReference type="InterPro" id="IPR014849">
    <property type="entry name" value="EKC/KEOPS_Gon7"/>
</dbReference>
<comment type="function">
    <text evidence="13">Component of the EKC/KEOPS complex that is required for the formation of a threonylcarbamoyl group on adenosine at position 37 (t(6)A37) in tRNAs that read codons beginning with adenine. The complex is probably involved in the transfer of the threonylcarbamoyl moiety of threonylcarbamoyl-AMP (TC-AMP) to the N6 group of A37. GON7 likely plays a supporting role to the catalytic subunit KAE1 in the complex. The EKC/KEOPS complex also promotes both telomere uncapping and telomere elongation. The complex is required for efficient recruitment of transcriptional coactivators.</text>
</comment>
<evidence type="ECO:0000313" key="17">
    <source>
        <dbReference type="Proteomes" id="UP001162090"/>
    </source>
</evidence>
<dbReference type="GO" id="GO:0000781">
    <property type="term" value="C:chromosome, telomeric region"/>
    <property type="evidence" value="ECO:0007669"/>
    <property type="project" value="UniProtKB-SubCell"/>
</dbReference>
<feature type="coiled-coil region" evidence="14">
    <location>
        <begin position="82"/>
        <end position="112"/>
    </location>
</feature>
<dbReference type="Proteomes" id="UP001162090">
    <property type="component" value="Chromosome 6"/>
</dbReference>
<evidence type="ECO:0000256" key="2">
    <source>
        <dbReference type="ARBA" id="ARBA00004574"/>
    </source>
</evidence>
<evidence type="ECO:0000256" key="13">
    <source>
        <dbReference type="ARBA" id="ARBA00025393"/>
    </source>
</evidence>
<evidence type="ECO:0000256" key="9">
    <source>
        <dbReference type="ARBA" id="ARBA00023015"/>
    </source>
</evidence>
<keyword evidence="6" id="KW-0158">Chromosome</keyword>
<keyword evidence="7" id="KW-0819">tRNA processing</keyword>
<dbReference type="EMBL" id="OX365917">
    <property type="protein sequence ID" value="CAI4061411.1"/>
    <property type="molecule type" value="Genomic_DNA"/>
</dbReference>
<keyword evidence="12" id="KW-0539">Nucleus</keyword>
<feature type="compositionally biased region" description="Basic and acidic residues" evidence="15">
    <location>
        <begin position="47"/>
        <end position="57"/>
    </location>
</feature>
<evidence type="ECO:0000256" key="6">
    <source>
        <dbReference type="ARBA" id="ARBA00022454"/>
    </source>
</evidence>
<evidence type="ECO:0000313" key="16">
    <source>
        <dbReference type="EMBL" id="CAI4061411.1"/>
    </source>
</evidence>
<dbReference type="Pfam" id="PF08738">
    <property type="entry name" value="Gon7"/>
    <property type="match status" value="1"/>
</dbReference>
<evidence type="ECO:0000256" key="12">
    <source>
        <dbReference type="ARBA" id="ARBA00023242"/>
    </source>
</evidence>
<comment type="subcellular location">
    <subcellularLocation>
        <location evidence="2">Chromosome</location>
        <location evidence="2">Telomere</location>
    </subcellularLocation>
    <subcellularLocation>
        <location evidence="1">Nucleus</location>
    </subcellularLocation>
</comment>
<evidence type="ECO:0000256" key="7">
    <source>
        <dbReference type="ARBA" id="ARBA00022694"/>
    </source>
</evidence>
<evidence type="ECO:0000256" key="15">
    <source>
        <dbReference type="SAM" id="MobiDB-lite"/>
    </source>
</evidence>
<evidence type="ECO:0000256" key="14">
    <source>
        <dbReference type="SAM" id="Coils"/>
    </source>
</evidence>
<proteinExistence type="inferred from homology"/>
<dbReference type="AlphaFoldDB" id="A0AA35JI97"/>
<evidence type="ECO:0000256" key="4">
    <source>
        <dbReference type="ARBA" id="ARBA00011534"/>
    </source>
</evidence>
<comment type="similarity">
    <text evidence="3">Belongs to the GON7 family.</text>
</comment>
<evidence type="ECO:0000256" key="11">
    <source>
        <dbReference type="ARBA" id="ARBA00023163"/>
    </source>
</evidence>
<evidence type="ECO:0000256" key="3">
    <source>
        <dbReference type="ARBA" id="ARBA00008529"/>
    </source>
</evidence>
<name>A0AA35JI97_SACUV</name>
<accession>A0AA35JI97</accession>
<feature type="region of interest" description="Disordered" evidence="15">
    <location>
        <begin position="26"/>
        <end position="61"/>
    </location>
</feature>
<evidence type="ECO:0000256" key="1">
    <source>
        <dbReference type="ARBA" id="ARBA00004123"/>
    </source>
</evidence>
<dbReference type="GO" id="GO:0008033">
    <property type="term" value="P:tRNA processing"/>
    <property type="evidence" value="ECO:0007669"/>
    <property type="project" value="UniProtKB-KW"/>
</dbReference>